<keyword evidence="2" id="KW-1185">Reference proteome</keyword>
<dbReference type="Gene3D" id="1.25.40.10">
    <property type="entry name" value="Tetratricopeptide repeat domain"/>
    <property type="match status" value="1"/>
</dbReference>
<evidence type="ECO:0000313" key="2">
    <source>
        <dbReference type="Proteomes" id="UP001058120"/>
    </source>
</evidence>
<dbReference type="EMBL" id="CP065938">
    <property type="protein sequence ID" value="UWX05721.1"/>
    <property type="molecule type" value="Genomic_DNA"/>
</dbReference>
<dbReference type="InterPro" id="IPR011990">
    <property type="entry name" value="TPR-like_helical_dom_sf"/>
</dbReference>
<proteinExistence type="predicted"/>
<evidence type="ECO:0000313" key="1">
    <source>
        <dbReference type="EMBL" id="UWX05721.1"/>
    </source>
</evidence>
<dbReference type="RefSeq" id="WP_334315303.1">
    <property type="nucleotide sequence ID" value="NZ_CP065938.1"/>
</dbReference>
<sequence>MSNATQDFFTDTDIQKIINGIEKGLTIAEATSMENTTLEGLYTLAYNFYTNRDFEKKD</sequence>
<gene>
    <name evidence="1" type="ORF">JBF11_09860</name>
</gene>
<dbReference type="Proteomes" id="UP001058120">
    <property type="component" value="Chromosome"/>
</dbReference>
<accession>A0ABY5Y2I5</accession>
<protein>
    <submittedName>
        <fullName evidence="1">Uncharacterized protein</fullName>
    </submittedName>
</protein>
<organism evidence="1 2">
    <name type="scientific">Taurinivorans muris</name>
    <dbReference type="NCBI Taxonomy" id="2787751"/>
    <lineage>
        <taxon>Bacteria</taxon>
        <taxon>Pseudomonadati</taxon>
        <taxon>Thermodesulfobacteriota</taxon>
        <taxon>Desulfovibrionia</taxon>
        <taxon>Desulfovibrionales</taxon>
        <taxon>Desulfovibrionaceae</taxon>
        <taxon>Taurinivorans</taxon>
    </lineage>
</organism>
<reference evidence="1" key="1">
    <citation type="submission" date="2020-12" db="EMBL/GenBank/DDBJ databases">
        <title>Taurinivorans muris gen. nov., sp. nov., fundamental and realized metabolic niche of a ubiquitous sulfidogenic bacterium in the murine intestine.</title>
        <authorList>
            <person name="Ye H."/>
            <person name="Hanson B.T."/>
            <person name="Loy A."/>
        </authorList>
    </citation>
    <scope>NUCLEOTIDE SEQUENCE</scope>
    <source>
        <strain evidence="1">LT0009</strain>
    </source>
</reference>
<name>A0ABY5Y2I5_9BACT</name>